<comment type="function">
    <text evidence="5">Catalyzes the deamination of various vicinal amino-alcohols to oxo compounds. Allows this organism to utilize ethanolamine as the sole source of nitrogen and carbon in the presence of external vitamin B12.</text>
</comment>
<comment type="subunit">
    <text evidence="5">The basic unit is a heterodimer which dimerizes to form tetramers. The heterotetramers trimerize; 6 large subunits form a core ring with 6 small subunits projecting outwards.</text>
</comment>
<dbReference type="EMBL" id="QJUL01000044">
    <property type="protein sequence ID" value="TBU86917.1"/>
    <property type="molecule type" value="Genomic_DNA"/>
</dbReference>
<dbReference type="InterPro" id="IPR009246">
    <property type="entry name" value="EutC"/>
</dbReference>
<dbReference type="InterPro" id="IPR042255">
    <property type="entry name" value="EutC_N"/>
</dbReference>
<evidence type="ECO:0000313" key="6">
    <source>
        <dbReference type="EMBL" id="TBU86917.1"/>
    </source>
</evidence>
<keyword evidence="3 5" id="KW-0170">Cobalt</keyword>
<dbReference type="GO" id="GO:0046336">
    <property type="term" value="P:ethanolamine catabolic process"/>
    <property type="evidence" value="ECO:0007669"/>
    <property type="project" value="UniProtKB-UniRule"/>
</dbReference>
<dbReference type="PIRSF" id="PIRSF018982">
    <property type="entry name" value="EutC"/>
    <property type="match status" value="1"/>
</dbReference>
<dbReference type="GO" id="GO:0009350">
    <property type="term" value="C:ethanolamine ammonia-lyase complex"/>
    <property type="evidence" value="ECO:0007669"/>
    <property type="project" value="UniProtKB-UniRule"/>
</dbReference>
<dbReference type="InterPro" id="IPR042251">
    <property type="entry name" value="EutC_C"/>
</dbReference>
<dbReference type="GO" id="GO:0006520">
    <property type="term" value="P:amino acid metabolic process"/>
    <property type="evidence" value="ECO:0007669"/>
    <property type="project" value="InterPro"/>
</dbReference>
<gene>
    <name evidence="5" type="primary">eutC</name>
    <name evidence="6" type="ORF">DNK44_21605</name>
</gene>
<dbReference type="HAMAP" id="MF_00601">
    <property type="entry name" value="EutC"/>
    <property type="match status" value="1"/>
</dbReference>
<comment type="catalytic activity">
    <reaction evidence="5">
        <text>ethanolamine = acetaldehyde + NH4(+)</text>
        <dbReference type="Rhea" id="RHEA:15313"/>
        <dbReference type="ChEBI" id="CHEBI:15343"/>
        <dbReference type="ChEBI" id="CHEBI:28938"/>
        <dbReference type="ChEBI" id="CHEBI:57603"/>
        <dbReference type="EC" id="4.3.1.7"/>
    </reaction>
</comment>
<comment type="cofactor">
    <cofactor evidence="5">
        <name>adenosylcob(III)alamin</name>
        <dbReference type="ChEBI" id="CHEBI:18408"/>
    </cofactor>
    <text evidence="5">Binds between the large and small subunits.</text>
</comment>
<proteinExistence type="inferred from homology"/>
<keyword evidence="4 5" id="KW-1283">Bacterial microcompartment</keyword>
<dbReference type="UniPathway" id="UPA00560"/>
<dbReference type="Gene3D" id="1.10.30.40">
    <property type="entry name" value="Ethanolamine ammonia-lyase light chain (EutC), N-terminal domain"/>
    <property type="match status" value="1"/>
</dbReference>
<dbReference type="EC" id="4.3.1.7" evidence="5"/>
<comment type="subcellular location">
    <subcellularLocation>
        <location evidence="5">Bacterial microcompartment</location>
    </subcellularLocation>
</comment>
<dbReference type="Proteomes" id="UP000293172">
    <property type="component" value="Unassembled WGS sequence"/>
</dbReference>
<evidence type="ECO:0000256" key="4">
    <source>
        <dbReference type="ARBA" id="ARBA00024446"/>
    </source>
</evidence>
<evidence type="ECO:0000256" key="1">
    <source>
        <dbReference type="ARBA" id="ARBA00022628"/>
    </source>
</evidence>
<feature type="binding site" evidence="5">
    <location>
        <position position="208"/>
    </location>
    <ligand>
        <name>adenosylcob(III)alamin</name>
        <dbReference type="ChEBI" id="CHEBI:18408"/>
    </ligand>
</feature>
<evidence type="ECO:0000256" key="2">
    <source>
        <dbReference type="ARBA" id="ARBA00023239"/>
    </source>
</evidence>
<sequence length="257" mass="28358">MSDEHPSLTQANPWDELRAHTSARIALGRVGSSLPTAEVLKFGLAHAQARDAVHRPLNFEALQRQLQEADFRTLRVKSDAEDRQSYLLRPDYGRRLHDDCQQRLLQEEDAAELAVVIADGLSSIAVQRHALPLLQAFRERFATDWARTPVVLAEQGRVAIGDGIGAALRARLVIVMIGERPGLTSPDSLGLYVSFAPEVGMMDSQRNCISNVRPEGLPYALAAHKLAYLVRESLRLQLSGVTLKDDSNLQDVLGLPD</sequence>
<dbReference type="PANTHER" id="PTHR39330:SF1">
    <property type="entry name" value="ETHANOLAMINE AMMONIA-LYASE SMALL SUBUNIT"/>
    <property type="match status" value="1"/>
</dbReference>
<name>A0A4V2KBJ8_9GAMM</name>
<feature type="binding site" evidence="5">
    <location>
        <position position="158"/>
    </location>
    <ligand>
        <name>adenosylcob(III)alamin</name>
        <dbReference type="ChEBI" id="CHEBI:18408"/>
    </ligand>
</feature>
<evidence type="ECO:0000256" key="5">
    <source>
        <dbReference type="HAMAP-Rule" id="MF_00601"/>
    </source>
</evidence>
<dbReference type="GO" id="GO:0008851">
    <property type="term" value="F:ethanolamine ammonia-lyase activity"/>
    <property type="evidence" value="ECO:0007669"/>
    <property type="project" value="UniProtKB-UniRule"/>
</dbReference>
<dbReference type="GO" id="GO:0031471">
    <property type="term" value="C:ethanolamine degradation polyhedral organelle"/>
    <property type="evidence" value="ECO:0007669"/>
    <property type="project" value="UniProtKB-UniRule"/>
</dbReference>
<comment type="similarity">
    <text evidence="5">Belongs to the EutC family.</text>
</comment>
<evidence type="ECO:0000256" key="3">
    <source>
        <dbReference type="ARBA" id="ARBA00023285"/>
    </source>
</evidence>
<protein>
    <recommendedName>
        <fullName evidence="5">Ethanolamine ammonia-lyase small subunit</fullName>
        <shortName evidence="5">EAL small subunit</shortName>
        <ecNumber evidence="5">4.3.1.7</ecNumber>
    </recommendedName>
</protein>
<dbReference type="AlphaFoldDB" id="A0A4V2KBJ8"/>
<dbReference type="RefSeq" id="WP_131198998.1">
    <property type="nucleotide sequence ID" value="NZ_QJUL01000044.1"/>
</dbReference>
<keyword evidence="1 5" id="KW-0846">Cobalamin</keyword>
<accession>A0A4V2KBJ8</accession>
<reference evidence="6 7" key="1">
    <citation type="submission" date="2018-06" db="EMBL/GenBank/DDBJ databases">
        <title>Three novel Pseudomonas species isolated from symptomatic oak.</title>
        <authorList>
            <person name="Bueno-Gonzalez V."/>
            <person name="Brady C."/>
        </authorList>
    </citation>
    <scope>NUCLEOTIDE SEQUENCE [LARGE SCALE GENOMIC DNA]</scope>
    <source>
        <strain evidence="6 7">P6B</strain>
    </source>
</reference>
<dbReference type="NCBIfam" id="NF003971">
    <property type="entry name" value="PRK05465.1"/>
    <property type="match status" value="1"/>
</dbReference>
<dbReference type="Pfam" id="PF05985">
    <property type="entry name" value="EutC"/>
    <property type="match status" value="1"/>
</dbReference>
<organism evidence="6 7">
    <name type="scientific">Phytopseudomonas dryadis</name>
    <dbReference type="NCBI Taxonomy" id="2487520"/>
    <lineage>
        <taxon>Bacteria</taxon>
        <taxon>Pseudomonadati</taxon>
        <taxon>Pseudomonadota</taxon>
        <taxon>Gammaproteobacteria</taxon>
        <taxon>Pseudomonadales</taxon>
        <taxon>Pseudomonadaceae</taxon>
        <taxon>Phytopseudomonas</taxon>
    </lineage>
</organism>
<comment type="caution">
    <text evidence="6">The sequence shown here is derived from an EMBL/GenBank/DDBJ whole genome shotgun (WGS) entry which is preliminary data.</text>
</comment>
<dbReference type="OrthoDB" id="114248at2"/>
<comment type="pathway">
    <text evidence="5">Amine and polyamine degradation; ethanolamine degradation.</text>
</comment>
<evidence type="ECO:0000313" key="7">
    <source>
        <dbReference type="Proteomes" id="UP000293172"/>
    </source>
</evidence>
<dbReference type="PANTHER" id="PTHR39330">
    <property type="entry name" value="ETHANOLAMINE AMMONIA-LYASE LIGHT CHAIN"/>
    <property type="match status" value="1"/>
</dbReference>
<dbReference type="Gene3D" id="3.40.50.11240">
    <property type="entry name" value="Ethanolamine ammonia-lyase light chain (EutC)"/>
    <property type="match status" value="1"/>
</dbReference>
<dbReference type="GO" id="GO:0031419">
    <property type="term" value="F:cobalamin binding"/>
    <property type="evidence" value="ECO:0007669"/>
    <property type="project" value="UniProtKB-UniRule"/>
</dbReference>
<feature type="binding site" evidence="5">
    <location>
        <position position="179"/>
    </location>
    <ligand>
        <name>adenosylcob(III)alamin</name>
        <dbReference type="ChEBI" id="CHEBI:18408"/>
    </ligand>
</feature>
<keyword evidence="2 5" id="KW-0456">Lyase</keyword>